<comment type="domain">
    <text evidence="18">The HXXXXD motif is essential for acyltransferase activity and may constitute the binding site for the phosphate moiety of the glycerol-3-phosphate.</text>
</comment>
<evidence type="ECO:0000256" key="16">
    <source>
        <dbReference type="ARBA" id="ARBA00023315"/>
    </source>
</evidence>
<comment type="pathway">
    <text evidence="4">Lipid metabolism.</text>
</comment>
<evidence type="ECO:0000313" key="22">
    <source>
        <dbReference type="Proteomes" id="UP000093080"/>
    </source>
</evidence>
<evidence type="ECO:0000256" key="5">
    <source>
        <dbReference type="ARBA" id="ARBA00008655"/>
    </source>
</evidence>
<evidence type="ECO:0000256" key="9">
    <source>
        <dbReference type="ARBA" id="ARBA00022516"/>
    </source>
</evidence>
<dbReference type="STRING" id="1156395.DBT_0248"/>
<comment type="pathway">
    <text evidence="3">Phospholipid metabolism; CDP-diacylglycerol biosynthesis; CDP-diacylglycerol from sn-glycerol 3-phosphate: step 2/3.</text>
</comment>
<evidence type="ECO:0000256" key="2">
    <source>
        <dbReference type="ARBA" id="ARBA00004417"/>
    </source>
</evidence>
<keyword evidence="14 18" id="KW-0594">Phospholipid biosynthesis</keyword>
<keyword evidence="16 18" id="KW-0012">Acyltransferase</keyword>
<feature type="transmembrane region" description="Helical" evidence="19">
    <location>
        <begin position="6"/>
        <end position="27"/>
    </location>
</feature>
<dbReference type="UniPathway" id="UPA00557">
    <property type="reaction ID" value="UER00613"/>
</dbReference>
<reference evidence="21 22" key="1">
    <citation type="submission" date="2016-06" db="EMBL/GenBank/DDBJ databases">
        <title>Respiratory ammonification of nitrate coupled to the oxidation of elemental sulfur in deep-sea autotrophic thermophilic bacteria.</title>
        <authorList>
            <person name="Slobodkina G.B."/>
            <person name="Mardanov A.V."/>
            <person name="Ravin N.V."/>
            <person name="Frolova A.A."/>
            <person name="Viryasiv M.B."/>
            <person name="Chernyh N.A."/>
            <person name="Bonch-Osmolovskaya E.A."/>
            <person name="Slobodkin A.I."/>
        </authorList>
    </citation>
    <scope>NUCLEOTIDE SEQUENCE [LARGE SCALE GENOMIC DNA]</scope>
    <source>
        <strain evidence="21 22">S69</strain>
    </source>
</reference>
<keyword evidence="19" id="KW-0812">Transmembrane</keyword>
<keyword evidence="13 19" id="KW-0472">Membrane</keyword>
<dbReference type="PATRIC" id="fig|1156395.6.peg.250"/>
<dbReference type="SMART" id="SM00563">
    <property type="entry name" value="PlsC"/>
    <property type="match status" value="1"/>
</dbReference>
<dbReference type="EC" id="2.3.1.51" evidence="6 18"/>
<dbReference type="RefSeq" id="WP_067615611.1">
    <property type="nucleotide sequence ID" value="NZ_MAGO01000001.1"/>
</dbReference>
<keyword evidence="12 18" id="KW-0443">Lipid metabolism</keyword>
<dbReference type="GO" id="GO:0005886">
    <property type="term" value="C:plasma membrane"/>
    <property type="evidence" value="ECO:0007669"/>
    <property type="project" value="UniProtKB-SubCell"/>
</dbReference>
<gene>
    <name evidence="21" type="ORF">DBT_0248</name>
</gene>
<comment type="function">
    <text evidence="17">Converts lysophosphatidic acid (LPA) into phosphatidic acid by incorporating acyl moiety at the 2 position.</text>
</comment>
<evidence type="ECO:0000256" key="15">
    <source>
        <dbReference type="ARBA" id="ARBA00023264"/>
    </source>
</evidence>
<evidence type="ECO:0000256" key="7">
    <source>
        <dbReference type="ARBA" id="ARBA00016139"/>
    </source>
</evidence>
<dbReference type="NCBIfam" id="TIGR00530">
    <property type="entry name" value="AGP_acyltrn"/>
    <property type="match status" value="1"/>
</dbReference>
<dbReference type="Pfam" id="PF01553">
    <property type="entry name" value="Acyltransferase"/>
    <property type="match status" value="1"/>
</dbReference>
<evidence type="ECO:0000313" key="21">
    <source>
        <dbReference type="EMBL" id="OCC16431.1"/>
    </source>
</evidence>
<protein>
    <recommendedName>
        <fullName evidence="7 18">1-acyl-sn-glycerol-3-phosphate acyltransferase</fullName>
        <ecNumber evidence="6 18">2.3.1.51</ecNumber>
    </recommendedName>
</protein>
<dbReference type="GO" id="GO:0006654">
    <property type="term" value="P:phosphatidic acid biosynthetic process"/>
    <property type="evidence" value="ECO:0007669"/>
    <property type="project" value="TreeGrafter"/>
</dbReference>
<evidence type="ECO:0000256" key="6">
    <source>
        <dbReference type="ARBA" id="ARBA00013211"/>
    </source>
</evidence>
<dbReference type="SUPFAM" id="SSF69593">
    <property type="entry name" value="Glycerol-3-phosphate (1)-acyltransferase"/>
    <property type="match status" value="1"/>
</dbReference>
<feature type="domain" description="Phospholipid/glycerol acyltransferase" evidence="20">
    <location>
        <begin position="68"/>
        <end position="182"/>
    </location>
</feature>
<evidence type="ECO:0000256" key="12">
    <source>
        <dbReference type="ARBA" id="ARBA00023098"/>
    </source>
</evidence>
<dbReference type="InterPro" id="IPR004552">
    <property type="entry name" value="AGP_acyltrans"/>
</dbReference>
<comment type="caution">
    <text evidence="21">The sequence shown here is derived from an EMBL/GenBank/DDBJ whole genome shotgun (WGS) entry which is preliminary data.</text>
</comment>
<dbReference type="OrthoDB" id="9809618at2"/>
<dbReference type="InterPro" id="IPR002123">
    <property type="entry name" value="Plipid/glycerol_acylTrfase"/>
</dbReference>
<dbReference type="EMBL" id="MAGO01000001">
    <property type="protein sequence ID" value="OCC16431.1"/>
    <property type="molecule type" value="Genomic_DNA"/>
</dbReference>
<dbReference type="PANTHER" id="PTHR10434:SF59">
    <property type="entry name" value="1-ACYL-SN-GLYCEROL-3-PHOSPHATE ACYLTRANSFERASE"/>
    <property type="match status" value="1"/>
</dbReference>
<dbReference type="CDD" id="cd07989">
    <property type="entry name" value="LPLAT_AGPAT-like"/>
    <property type="match status" value="1"/>
</dbReference>
<evidence type="ECO:0000256" key="19">
    <source>
        <dbReference type="SAM" id="Phobius"/>
    </source>
</evidence>
<keyword evidence="19" id="KW-1133">Transmembrane helix</keyword>
<evidence type="ECO:0000256" key="14">
    <source>
        <dbReference type="ARBA" id="ARBA00023209"/>
    </source>
</evidence>
<comment type="subcellular location">
    <subcellularLocation>
        <location evidence="2">Cell inner membrane</location>
        <topology evidence="2">Peripheral membrane protein</topology>
    </subcellularLocation>
</comment>
<keyword evidence="11 18" id="KW-0808">Transferase</keyword>
<keyword evidence="15 18" id="KW-1208">Phospholipid metabolism</keyword>
<organism evidence="21 22">
    <name type="scientific">Dissulfuribacter thermophilus</name>
    <dbReference type="NCBI Taxonomy" id="1156395"/>
    <lineage>
        <taxon>Bacteria</taxon>
        <taxon>Pseudomonadati</taxon>
        <taxon>Thermodesulfobacteriota</taxon>
        <taxon>Dissulfuribacteria</taxon>
        <taxon>Dissulfuribacterales</taxon>
        <taxon>Dissulfuribacteraceae</taxon>
        <taxon>Dissulfuribacter</taxon>
    </lineage>
</organism>
<evidence type="ECO:0000256" key="8">
    <source>
        <dbReference type="ARBA" id="ARBA00022475"/>
    </source>
</evidence>
<evidence type="ECO:0000259" key="20">
    <source>
        <dbReference type="SMART" id="SM00563"/>
    </source>
</evidence>
<evidence type="ECO:0000256" key="18">
    <source>
        <dbReference type="RuleBase" id="RU361267"/>
    </source>
</evidence>
<comment type="similarity">
    <text evidence="5 18">Belongs to the 1-acyl-sn-glycerol-3-phosphate acyltransferase family.</text>
</comment>
<dbReference type="GO" id="GO:0003841">
    <property type="term" value="F:1-acylglycerol-3-phosphate O-acyltransferase activity"/>
    <property type="evidence" value="ECO:0007669"/>
    <property type="project" value="UniProtKB-UniRule"/>
</dbReference>
<sequence length="233" mass="25483">MVGIITPIVGITTYIILATIGLLISFFSSKGPDVLHNLGRLWSKIIFKAARSKIDVRGQEHIPHGTPVVFASNHQSQFDIPALYLAIPIQFRFVVKKELFKIPLFGLAMKRAGYVPIDRTGGKKAVKSLRAAVRRIKSGTSVVVFPEGTRSPDGKLLPFKTGALLVALKSGVPIVPIGIKGTHKILPKGSLWVRPGEVQVSIGRPIDTTLFQGRDAKDELVRVVRQEIARLID</sequence>
<dbReference type="GO" id="GO:0016024">
    <property type="term" value="P:CDP-diacylglycerol biosynthetic process"/>
    <property type="evidence" value="ECO:0007669"/>
    <property type="project" value="UniProtKB-UniPathway"/>
</dbReference>
<proteinExistence type="inferred from homology"/>
<evidence type="ECO:0000256" key="13">
    <source>
        <dbReference type="ARBA" id="ARBA00023136"/>
    </source>
</evidence>
<dbReference type="PANTHER" id="PTHR10434">
    <property type="entry name" value="1-ACYL-SN-GLYCEROL-3-PHOSPHATE ACYLTRANSFERASE"/>
    <property type="match status" value="1"/>
</dbReference>
<name>A0A1B9F9H3_9BACT</name>
<evidence type="ECO:0000256" key="17">
    <source>
        <dbReference type="ARBA" id="ARBA00037183"/>
    </source>
</evidence>
<comment type="catalytic activity">
    <reaction evidence="1 18">
        <text>a 1-acyl-sn-glycero-3-phosphate + an acyl-CoA = a 1,2-diacyl-sn-glycero-3-phosphate + CoA</text>
        <dbReference type="Rhea" id="RHEA:19709"/>
        <dbReference type="ChEBI" id="CHEBI:57287"/>
        <dbReference type="ChEBI" id="CHEBI:57970"/>
        <dbReference type="ChEBI" id="CHEBI:58342"/>
        <dbReference type="ChEBI" id="CHEBI:58608"/>
        <dbReference type="EC" id="2.3.1.51"/>
    </reaction>
</comment>
<evidence type="ECO:0000256" key="10">
    <source>
        <dbReference type="ARBA" id="ARBA00022519"/>
    </source>
</evidence>
<evidence type="ECO:0000256" key="3">
    <source>
        <dbReference type="ARBA" id="ARBA00004728"/>
    </source>
</evidence>
<evidence type="ECO:0000256" key="11">
    <source>
        <dbReference type="ARBA" id="ARBA00022679"/>
    </source>
</evidence>
<keyword evidence="9 18" id="KW-0444">Lipid biosynthesis</keyword>
<evidence type="ECO:0000256" key="4">
    <source>
        <dbReference type="ARBA" id="ARBA00005189"/>
    </source>
</evidence>
<keyword evidence="8" id="KW-1003">Cell membrane</keyword>
<dbReference type="Proteomes" id="UP000093080">
    <property type="component" value="Unassembled WGS sequence"/>
</dbReference>
<accession>A0A1B9F9H3</accession>
<evidence type="ECO:0000256" key="1">
    <source>
        <dbReference type="ARBA" id="ARBA00001141"/>
    </source>
</evidence>
<keyword evidence="10" id="KW-0997">Cell inner membrane</keyword>
<dbReference type="AlphaFoldDB" id="A0A1B9F9H3"/>
<keyword evidence="22" id="KW-1185">Reference proteome</keyword>